<dbReference type="Pfam" id="PF13188">
    <property type="entry name" value="PAS_8"/>
    <property type="match status" value="1"/>
</dbReference>
<feature type="domain" description="Methyl-accepting transducer" evidence="4">
    <location>
        <begin position="161"/>
        <end position="370"/>
    </location>
</feature>
<dbReference type="InterPro" id="IPR004089">
    <property type="entry name" value="MCPsignal_dom"/>
</dbReference>
<dbReference type="SUPFAM" id="SSF58104">
    <property type="entry name" value="Methyl-accepting chemotaxis protein (MCP) signaling domain"/>
    <property type="match status" value="1"/>
</dbReference>
<keyword evidence="6" id="KW-1185">Reference proteome</keyword>
<dbReference type="GO" id="GO:0016020">
    <property type="term" value="C:membrane"/>
    <property type="evidence" value="ECO:0007669"/>
    <property type="project" value="InterPro"/>
</dbReference>
<accession>A0A1T4QPG3</accession>
<evidence type="ECO:0000313" key="6">
    <source>
        <dbReference type="Proteomes" id="UP000190102"/>
    </source>
</evidence>
<name>A0A1T4QPG3_9BACT</name>
<dbReference type="GO" id="GO:0006935">
    <property type="term" value="P:chemotaxis"/>
    <property type="evidence" value="ECO:0007669"/>
    <property type="project" value="InterPro"/>
</dbReference>
<dbReference type="EMBL" id="FUWR01000014">
    <property type="protein sequence ID" value="SKA05650.1"/>
    <property type="molecule type" value="Genomic_DNA"/>
</dbReference>
<evidence type="ECO:0000259" key="4">
    <source>
        <dbReference type="PROSITE" id="PS50111"/>
    </source>
</evidence>
<dbReference type="OrthoDB" id="9816383at2"/>
<dbReference type="PANTHER" id="PTHR32089">
    <property type="entry name" value="METHYL-ACCEPTING CHEMOTAXIS PROTEIN MCPB"/>
    <property type="match status" value="1"/>
</dbReference>
<comment type="similarity">
    <text evidence="2">Belongs to the methyl-accepting chemotaxis (MCP) protein family.</text>
</comment>
<evidence type="ECO:0000313" key="5">
    <source>
        <dbReference type="EMBL" id="SKA05650.1"/>
    </source>
</evidence>
<dbReference type="AlphaFoldDB" id="A0A1T4QPG3"/>
<dbReference type="GO" id="GO:0004888">
    <property type="term" value="F:transmembrane signaling receptor activity"/>
    <property type="evidence" value="ECO:0007669"/>
    <property type="project" value="InterPro"/>
</dbReference>
<dbReference type="InterPro" id="IPR000014">
    <property type="entry name" value="PAS"/>
</dbReference>
<dbReference type="Gene3D" id="1.10.287.950">
    <property type="entry name" value="Methyl-accepting chemotaxis protein"/>
    <property type="match status" value="1"/>
</dbReference>
<sequence length="373" mass="40549">MGLFGGPSKQELLDRDNEIKKLMQMLDNVDNVVMLCDTTNDNKIFYQNRRAKELLQQHRSELNSGLRGADVANAFGNSIHQYHKDPARIRNIFADPRGKMPHSADIPIGGVTLQTKAYPIWDPSDSSKLLCFMACWSDITAERTIKEQQYKDIERKNYLEERIHQIATAMEEMSMTVNEVAGNTTNAADSAAQVADSAHEGQRVVNQAVKGMQQVAEVVRSSAQIVGNLGATSEKIGEIVNVINEIADQTNLLALNAAIEAARAGEMGRGFAVVADEVRRLAERTMTSTKQIGAMVAEIQSNTQKAVTSIEGGKAEAEKGEQLSHQAEASLIAIVDSVENIKNLIAQIATASEEQAATATVIAGNLEEISRAS</sequence>
<keyword evidence="1 3" id="KW-0807">Transducer</keyword>
<dbReference type="Pfam" id="PF00015">
    <property type="entry name" value="MCPsignal"/>
    <property type="match status" value="1"/>
</dbReference>
<protein>
    <submittedName>
        <fullName evidence="5">Methyl-accepting chemotaxis protein (MCP) signalling domain-containing protein</fullName>
    </submittedName>
</protein>
<organism evidence="5 6">
    <name type="scientific">Trichlorobacter thiogenes</name>
    <dbReference type="NCBI Taxonomy" id="115783"/>
    <lineage>
        <taxon>Bacteria</taxon>
        <taxon>Pseudomonadati</taxon>
        <taxon>Thermodesulfobacteriota</taxon>
        <taxon>Desulfuromonadia</taxon>
        <taxon>Geobacterales</taxon>
        <taxon>Geobacteraceae</taxon>
        <taxon>Trichlorobacter</taxon>
    </lineage>
</organism>
<proteinExistence type="inferred from homology"/>
<gene>
    <name evidence="5" type="ORF">SAMN02745119_02488</name>
</gene>
<dbReference type="PANTHER" id="PTHR32089:SF112">
    <property type="entry name" value="LYSOZYME-LIKE PROTEIN-RELATED"/>
    <property type="match status" value="1"/>
</dbReference>
<dbReference type="Proteomes" id="UP000190102">
    <property type="component" value="Unassembled WGS sequence"/>
</dbReference>
<dbReference type="CDD" id="cd11386">
    <property type="entry name" value="MCP_signal"/>
    <property type="match status" value="1"/>
</dbReference>
<dbReference type="STRING" id="115783.SAMN02745119_02488"/>
<dbReference type="PRINTS" id="PR00260">
    <property type="entry name" value="CHEMTRNSDUCR"/>
</dbReference>
<evidence type="ECO:0000256" key="3">
    <source>
        <dbReference type="PROSITE-ProRule" id="PRU00284"/>
    </source>
</evidence>
<evidence type="ECO:0000256" key="2">
    <source>
        <dbReference type="ARBA" id="ARBA00029447"/>
    </source>
</evidence>
<reference evidence="6" key="1">
    <citation type="submission" date="2017-02" db="EMBL/GenBank/DDBJ databases">
        <authorList>
            <person name="Varghese N."/>
            <person name="Submissions S."/>
        </authorList>
    </citation>
    <scope>NUCLEOTIDE SEQUENCE [LARGE SCALE GENOMIC DNA]</scope>
    <source>
        <strain evidence="6">ATCC BAA-34</strain>
    </source>
</reference>
<evidence type="ECO:0000256" key="1">
    <source>
        <dbReference type="ARBA" id="ARBA00023224"/>
    </source>
</evidence>
<dbReference type="Gene3D" id="3.30.450.20">
    <property type="entry name" value="PAS domain"/>
    <property type="match status" value="1"/>
</dbReference>
<dbReference type="InterPro" id="IPR004090">
    <property type="entry name" value="Chemotax_Me-accpt_rcpt"/>
</dbReference>
<dbReference type="PROSITE" id="PS50111">
    <property type="entry name" value="CHEMOTAXIS_TRANSDUC_2"/>
    <property type="match status" value="1"/>
</dbReference>
<dbReference type="GO" id="GO:0007165">
    <property type="term" value="P:signal transduction"/>
    <property type="evidence" value="ECO:0007669"/>
    <property type="project" value="UniProtKB-KW"/>
</dbReference>
<dbReference type="RefSeq" id="WP_078790749.1">
    <property type="nucleotide sequence ID" value="NZ_FUWR01000014.1"/>
</dbReference>
<dbReference type="SMART" id="SM00283">
    <property type="entry name" value="MA"/>
    <property type="match status" value="1"/>
</dbReference>